<dbReference type="PANTHER" id="PTHR31896">
    <property type="entry name" value="FAMILY REGULATORY PROTEIN, PUTATIVE (AFU_ORTHOLOGUE AFUA_3G14730)-RELATED"/>
    <property type="match status" value="1"/>
</dbReference>
<dbReference type="EMBL" id="DUZY01000001">
    <property type="protein sequence ID" value="DAD24267.1"/>
    <property type="molecule type" value="Genomic_DNA"/>
</dbReference>
<keyword evidence="1" id="KW-0808">Transferase</keyword>
<name>A0A822XVA7_NELNU</name>
<reference evidence="2 3" key="1">
    <citation type="journal article" date="2020" name="Mol. Biol. Evol.">
        <title>Distinct Expression and Methylation Patterns for Genes with Different Fates following a Single Whole-Genome Duplication in Flowering Plants.</title>
        <authorList>
            <person name="Shi T."/>
            <person name="Rahmani R.S."/>
            <person name="Gugger P.F."/>
            <person name="Wang M."/>
            <person name="Li H."/>
            <person name="Zhang Y."/>
            <person name="Li Z."/>
            <person name="Wang Q."/>
            <person name="Van de Peer Y."/>
            <person name="Marchal K."/>
            <person name="Chen J."/>
        </authorList>
    </citation>
    <scope>NUCLEOTIDE SEQUENCE [LARGE SCALE GENOMIC DNA]</scope>
    <source>
        <tissue evidence="2">Leaf</tissue>
    </source>
</reference>
<evidence type="ECO:0000313" key="2">
    <source>
        <dbReference type="EMBL" id="DAD24267.1"/>
    </source>
</evidence>
<organism evidence="2 3">
    <name type="scientific">Nelumbo nucifera</name>
    <name type="common">Sacred lotus</name>
    <dbReference type="NCBI Taxonomy" id="4432"/>
    <lineage>
        <taxon>Eukaryota</taxon>
        <taxon>Viridiplantae</taxon>
        <taxon>Streptophyta</taxon>
        <taxon>Embryophyta</taxon>
        <taxon>Tracheophyta</taxon>
        <taxon>Spermatophyta</taxon>
        <taxon>Magnoliopsida</taxon>
        <taxon>Proteales</taxon>
        <taxon>Nelumbonaceae</taxon>
        <taxon>Nelumbo</taxon>
    </lineage>
</organism>
<dbReference type="InterPro" id="IPR023213">
    <property type="entry name" value="CAT-like_dom_sf"/>
</dbReference>
<dbReference type="PANTHER" id="PTHR31896:SF43">
    <property type="entry name" value="PROTEIN ENHANCED PSEUDOMONAS SUSCEPTIBILITY 1"/>
    <property type="match status" value="1"/>
</dbReference>
<accession>A0A822XVA7</accession>
<dbReference type="GO" id="GO:0016740">
    <property type="term" value="F:transferase activity"/>
    <property type="evidence" value="ECO:0007669"/>
    <property type="project" value="UniProtKB-KW"/>
</dbReference>
<gene>
    <name evidence="2" type="ORF">HUJ06_025730</name>
</gene>
<keyword evidence="3" id="KW-1185">Reference proteome</keyword>
<dbReference type="Gene3D" id="3.30.559.10">
    <property type="entry name" value="Chloramphenicol acetyltransferase-like domain"/>
    <property type="match status" value="1"/>
</dbReference>
<dbReference type="Proteomes" id="UP000607653">
    <property type="component" value="Unassembled WGS sequence"/>
</dbReference>
<evidence type="ECO:0000256" key="1">
    <source>
        <dbReference type="ARBA" id="ARBA00022679"/>
    </source>
</evidence>
<dbReference type="AlphaFoldDB" id="A0A822XVA7"/>
<protein>
    <submittedName>
        <fullName evidence="2">Uncharacterized protein</fullName>
    </submittedName>
</protein>
<dbReference type="InterPro" id="IPR051283">
    <property type="entry name" value="Sec_Metabolite_Acyltrans"/>
</dbReference>
<dbReference type="Pfam" id="PF02458">
    <property type="entry name" value="Transferase"/>
    <property type="match status" value="1"/>
</dbReference>
<proteinExistence type="predicted"/>
<evidence type="ECO:0000313" key="3">
    <source>
        <dbReference type="Proteomes" id="UP000607653"/>
    </source>
</evidence>
<comment type="caution">
    <text evidence="2">The sequence shown here is derived from an EMBL/GenBank/DDBJ whole genome shotgun (WGS) entry which is preliminary data.</text>
</comment>
<sequence length="131" mass="14677">MVFFISNSGFLYLKPTFHYIRKGVLYLKPTFQSMGSPISSNPLHPKGSLFQTLDFFVPLAGRLATTSHDDDTMSVFINCNGAGEEFIHTSAHFTIANILDPPYTPQVVYSFFPLNEVVNYEASPNLCSQCR</sequence>